<evidence type="ECO:0000256" key="7">
    <source>
        <dbReference type="ARBA" id="ARBA00022692"/>
    </source>
</evidence>
<dbReference type="GO" id="GO:0015250">
    <property type="term" value="F:water channel activity"/>
    <property type="evidence" value="ECO:0007669"/>
    <property type="project" value="TreeGrafter"/>
</dbReference>
<proteinExistence type="inferred from homology"/>
<evidence type="ECO:0000256" key="16">
    <source>
        <dbReference type="SAM" id="MobiDB-lite"/>
    </source>
</evidence>
<evidence type="ECO:0000256" key="13">
    <source>
        <dbReference type="ARBA" id="ARBA00049571"/>
    </source>
</evidence>
<comment type="function">
    <text evidence="13">Aquaporins form homotetrameric transmembrane channels, with each monomer independently mediating water transport across the plasma membrane along its osmotic gradient. Plays an important role in fluid secretion in salivary glands. Required for TRPV4 activation by hypotonicity. Together with TRPV4, controls regulatory volume decrease in salivary epithelial cells. Seems to play a redundant role in water transport in the eye, lung and in sweat glands.</text>
</comment>
<feature type="transmembrane region" description="Helical" evidence="17">
    <location>
        <begin position="147"/>
        <end position="168"/>
    </location>
</feature>
<dbReference type="GO" id="GO:0016324">
    <property type="term" value="C:apical plasma membrane"/>
    <property type="evidence" value="ECO:0007669"/>
    <property type="project" value="UniProtKB-SubCell"/>
</dbReference>
<evidence type="ECO:0000256" key="8">
    <source>
        <dbReference type="ARBA" id="ARBA00022737"/>
    </source>
</evidence>
<dbReference type="GO" id="GO:0030659">
    <property type="term" value="C:cytoplasmic vesicle membrane"/>
    <property type="evidence" value="ECO:0007669"/>
    <property type="project" value="UniProtKB-SubCell"/>
</dbReference>
<dbReference type="Gene3D" id="1.20.1080.10">
    <property type="entry name" value="Glycerol uptake facilitator protein"/>
    <property type="match status" value="1"/>
</dbReference>
<feature type="transmembrane region" description="Helical" evidence="17">
    <location>
        <begin position="45"/>
        <end position="66"/>
    </location>
</feature>
<dbReference type="CTD" id="362"/>
<accession>A0A6J0J7K8</accession>
<dbReference type="PANTHER" id="PTHR19139:SF38">
    <property type="entry name" value="AQUAPORIN-5"/>
    <property type="match status" value="1"/>
</dbReference>
<comment type="subcellular location">
    <subcellularLocation>
        <location evidence="1">Apical cell membrane</location>
        <topology evidence="1">Multi-pass membrane protein</topology>
    </subcellularLocation>
    <subcellularLocation>
        <location evidence="2">Cytoplasmic vesicle membrane</location>
        <topology evidence="2">Multi-pass membrane protein</topology>
    </subcellularLocation>
</comment>
<evidence type="ECO:0000256" key="1">
    <source>
        <dbReference type="ARBA" id="ARBA00004424"/>
    </source>
</evidence>
<dbReference type="InterPro" id="IPR034294">
    <property type="entry name" value="Aquaporin_transptr"/>
</dbReference>
<dbReference type="InterPro" id="IPR000425">
    <property type="entry name" value="MIP"/>
</dbReference>
<dbReference type="InterPro" id="IPR023276">
    <property type="entry name" value="Aquaporin_5"/>
</dbReference>
<evidence type="ECO:0000256" key="2">
    <source>
        <dbReference type="ARBA" id="ARBA00004439"/>
    </source>
</evidence>
<dbReference type="InterPro" id="IPR022357">
    <property type="entry name" value="MIP_CS"/>
</dbReference>
<feature type="transmembrane region" description="Helical" evidence="17">
    <location>
        <begin position="87"/>
        <end position="108"/>
    </location>
</feature>
<comment type="subunit">
    <text evidence="14">Homotetramer; each monomer provides an independent water pore. Interacts with TRPV4; the interaction is probably indirect and regulates TRPV4 activation by hypotonicity.</text>
</comment>
<name>A0A6J0J7K8_9PASS</name>
<keyword evidence="6" id="KW-1003">Cell membrane</keyword>
<evidence type="ECO:0000256" key="5">
    <source>
        <dbReference type="ARBA" id="ARBA00022448"/>
    </source>
</evidence>
<sequence>MRKEVLTLAFARAVFVEFLSTLIFVFIGLGSALKWPSALPSILQIALAFGLAIGSLVQAFGHISGAHINPAVTIAFLVGNQISFPRALLYVLAQLAGAIAGAGILYGVTPANTRGNLAVNAVSARPCSSASSSALPPPPPPPPEPSVFWVGPILGACLASLLYFYVLVPYCMALSDRLAILRGTYEPEDDWEEQREERKKSMELTPP</sequence>
<keyword evidence="11" id="KW-0325">Glycoprotein</keyword>
<evidence type="ECO:0000313" key="18">
    <source>
        <dbReference type="Proteomes" id="UP000504624"/>
    </source>
</evidence>
<organism evidence="18 19">
    <name type="scientific">Lepidothrix coronata</name>
    <name type="common">blue-crowned manakin</name>
    <dbReference type="NCBI Taxonomy" id="321398"/>
    <lineage>
        <taxon>Eukaryota</taxon>
        <taxon>Metazoa</taxon>
        <taxon>Chordata</taxon>
        <taxon>Craniata</taxon>
        <taxon>Vertebrata</taxon>
        <taxon>Euteleostomi</taxon>
        <taxon>Archelosauria</taxon>
        <taxon>Archosauria</taxon>
        <taxon>Dinosauria</taxon>
        <taxon>Saurischia</taxon>
        <taxon>Theropoda</taxon>
        <taxon>Coelurosauria</taxon>
        <taxon>Aves</taxon>
        <taxon>Neognathae</taxon>
        <taxon>Neoaves</taxon>
        <taxon>Telluraves</taxon>
        <taxon>Australaves</taxon>
        <taxon>Passeriformes</taxon>
        <taxon>Pipridae</taxon>
        <taxon>Lepidothrix</taxon>
    </lineage>
</organism>
<evidence type="ECO:0000256" key="11">
    <source>
        <dbReference type="ARBA" id="ARBA00023180"/>
    </source>
</evidence>
<dbReference type="InterPro" id="IPR023271">
    <property type="entry name" value="Aquaporin-like"/>
</dbReference>
<evidence type="ECO:0000313" key="19">
    <source>
        <dbReference type="RefSeq" id="XP_017694932.1"/>
    </source>
</evidence>
<feature type="transmembrane region" description="Helical" evidence="17">
    <location>
        <begin position="12"/>
        <end position="33"/>
    </location>
</feature>
<dbReference type="GeneID" id="108509848"/>
<keyword evidence="18" id="KW-1185">Reference proteome</keyword>
<keyword evidence="10 17" id="KW-0472">Membrane</keyword>
<dbReference type="Pfam" id="PF00230">
    <property type="entry name" value="MIP"/>
    <property type="match status" value="1"/>
</dbReference>
<evidence type="ECO:0000256" key="15">
    <source>
        <dbReference type="RuleBase" id="RU000477"/>
    </source>
</evidence>
<evidence type="ECO:0000256" key="4">
    <source>
        <dbReference type="ARBA" id="ARBA00020969"/>
    </source>
</evidence>
<feature type="region of interest" description="Disordered" evidence="16">
    <location>
        <begin position="187"/>
        <end position="207"/>
    </location>
</feature>
<dbReference type="Proteomes" id="UP000504624">
    <property type="component" value="Unplaced"/>
</dbReference>
<dbReference type="RefSeq" id="XP_017694932.1">
    <property type="nucleotide sequence ID" value="XM_017839443.1"/>
</dbReference>
<keyword evidence="7 15" id="KW-0812">Transmembrane</keyword>
<keyword evidence="9 17" id="KW-1133">Transmembrane helix</keyword>
<keyword evidence="5 15" id="KW-0813">Transport</keyword>
<evidence type="ECO:0000256" key="14">
    <source>
        <dbReference type="ARBA" id="ARBA00049719"/>
    </source>
</evidence>
<dbReference type="GO" id="GO:0015670">
    <property type="term" value="P:carbon dioxide transport"/>
    <property type="evidence" value="ECO:0007669"/>
    <property type="project" value="TreeGrafter"/>
</dbReference>
<dbReference type="OrthoDB" id="3222at2759"/>
<reference evidence="19" key="1">
    <citation type="submission" date="2025-08" db="UniProtKB">
        <authorList>
            <consortium name="RefSeq"/>
        </authorList>
    </citation>
    <scope>IDENTIFICATION</scope>
</reference>
<evidence type="ECO:0000256" key="3">
    <source>
        <dbReference type="ARBA" id="ARBA00006175"/>
    </source>
</evidence>
<dbReference type="PRINTS" id="PR00783">
    <property type="entry name" value="MINTRINSICP"/>
</dbReference>
<evidence type="ECO:0000256" key="9">
    <source>
        <dbReference type="ARBA" id="ARBA00022989"/>
    </source>
</evidence>
<keyword evidence="12" id="KW-0968">Cytoplasmic vesicle</keyword>
<evidence type="ECO:0000256" key="17">
    <source>
        <dbReference type="SAM" id="Phobius"/>
    </source>
</evidence>
<dbReference type="PROSITE" id="PS00221">
    <property type="entry name" value="MIP"/>
    <property type="match status" value="1"/>
</dbReference>
<dbReference type="PANTHER" id="PTHR19139">
    <property type="entry name" value="AQUAPORIN TRANSPORTER"/>
    <property type="match status" value="1"/>
</dbReference>
<dbReference type="SUPFAM" id="SSF81338">
    <property type="entry name" value="Aquaporin-like"/>
    <property type="match status" value="1"/>
</dbReference>
<feature type="compositionally biased region" description="Basic and acidic residues" evidence="16">
    <location>
        <begin position="195"/>
        <end position="207"/>
    </location>
</feature>
<gene>
    <name evidence="19" type="primary">AQP5</name>
</gene>
<comment type="similarity">
    <text evidence="3 15">Belongs to the MIP/aquaporin (TC 1.A.8) family.</text>
</comment>
<dbReference type="PRINTS" id="PR02017">
    <property type="entry name" value="AQUAPORIN5"/>
</dbReference>
<evidence type="ECO:0000256" key="12">
    <source>
        <dbReference type="ARBA" id="ARBA00023329"/>
    </source>
</evidence>
<protein>
    <recommendedName>
        <fullName evidence="4">Aquaporin-5</fullName>
    </recommendedName>
</protein>
<keyword evidence="8" id="KW-0677">Repeat</keyword>
<evidence type="ECO:0000256" key="6">
    <source>
        <dbReference type="ARBA" id="ARBA00022475"/>
    </source>
</evidence>
<evidence type="ECO:0000256" key="10">
    <source>
        <dbReference type="ARBA" id="ARBA00023136"/>
    </source>
</evidence>
<dbReference type="AlphaFoldDB" id="A0A6J0J7K8"/>